<dbReference type="AlphaFoldDB" id="A0A0C3C5W4"/>
<sequence length="214" mass="23928">MASATKNFDISKNVSALPEYLILTEARVACWLGHLSAIHKIANSLMSDHLDFSIILEDDVDMERDIAQQMKRLWPYLPPGWDIVFLGHCWSDEGHGQQLSPHDKINATAHHSSNSQLHVSQKPKCTHAYALSRIGARRLLLHLRYPPFAFSRAIDQAFAWLVESNRVKSYSIVPSLVVQRKVAESDIADSLGGKWKDKLVAGVFEDNGTEGGEV</sequence>
<proteinExistence type="predicted"/>
<name>A0A0C3C5W4_HEBCY</name>
<reference evidence="2 3" key="1">
    <citation type="submission" date="2014-04" db="EMBL/GenBank/DDBJ databases">
        <authorList>
            <consortium name="DOE Joint Genome Institute"/>
            <person name="Kuo A."/>
            <person name="Gay G."/>
            <person name="Dore J."/>
            <person name="Kohler A."/>
            <person name="Nagy L.G."/>
            <person name="Floudas D."/>
            <person name="Copeland A."/>
            <person name="Barry K.W."/>
            <person name="Cichocki N."/>
            <person name="Veneault-Fourrey C."/>
            <person name="LaButti K."/>
            <person name="Lindquist E.A."/>
            <person name="Lipzen A."/>
            <person name="Lundell T."/>
            <person name="Morin E."/>
            <person name="Murat C."/>
            <person name="Sun H."/>
            <person name="Tunlid A."/>
            <person name="Henrissat B."/>
            <person name="Grigoriev I.V."/>
            <person name="Hibbett D.S."/>
            <person name="Martin F."/>
            <person name="Nordberg H.P."/>
            <person name="Cantor M.N."/>
            <person name="Hua S.X."/>
        </authorList>
    </citation>
    <scope>NUCLEOTIDE SEQUENCE [LARGE SCALE GENOMIC DNA]</scope>
    <source>
        <strain evidence="3">h7</strain>
    </source>
</reference>
<dbReference type="EMBL" id="KN831787">
    <property type="protein sequence ID" value="KIM39001.1"/>
    <property type="molecule type" value="Genomic_DNA"/>
</dbReference>
<evidence type="ECO:0000313" key="2">
    <source>
        <dbReference type="EMBL" id="KIM39001.1"/>
    </source>
</evidence>
<accession>A0A0C3C5W4</accession>
<dbReference type="OrthoDB" id="47375at2759"/>
<dbReference type="STRING" id="686832.A0A0C3C5W4"/>
<dbReference type="Pfam" id="PF01755">
    <property type="entry name" value="Glyco_transf_25"/>
    <property type="match status" value="1"/>
</dbReference>
<feature type="domain" description="Glycosyl transferase family 25" evidence="1">
    <location>
        <begin position="22"/>
        <end position="144"/>
    </location>
</feature>
<protein>
    <recommendedName>
        <fullName evidence="1">Glycosyl transferase family 25 domain-containing protein</fullName>
    </recommendedName>
</protein>
<evidence type="ECO:0000313" key="3">
    <source>
        <dbReference type="Proteomes" id="UP000053424"/>
    </source>
</evidence>
<keyword evidence="3" id="KW-1185">Reference proteome</keyword>
<reference evidence="3" key="2">
    <citation type="submission" date="2015-01" db="EMBL/GenBank/DDBJ databases">
        <title>Evolutionary Origins and Diversification of the Mycorrhizal Mutualists.</title>
        <authorList>
            <consortium name="DOE Joint Genome Institute"/>
            <consortium name="Mycorrhizal Genomics Consortium"/>
            <person name="Kohler A."/>
            <person name="Kuo A."/>
            <person name="Nagy L.G."/>
            <person name="Floudas D."/>
            <person name="Copeland A."/>
            <person name="Barry K.W."/>
            <person name="Cichocki N."/>
            <person name="Veneault-Fourrey C."/>
            <person name="LaButti K."/>
            <person name="Lindquist E.A."/>
            <person name="Lipzen A."/>
            <person name="Lundell T."/>
            <person name="Morin E."/>
            <person name="Murat C."/>
            <person name="Riley R."/>
            <person name="Ohm R."/>
            <person name="Sun H."/>
            <person name="Tunlid A."/>
            <person name="Henrissat B."/>
            <person name="Grigoriev I.V."/>
            <person name="Hibbett D.S."/>
            <person name="Martin F."/>
        </authorList>
    </citation>
    <scope>NUCLEOTIDE SEQUENCE [LARGE SCALE GENOMIC DNA]</scope>
    <source>
        <strain evidence="3">h7</strain>
    </source>
</reference>
<dbReference type="HOGENOM" id="CLU_1289050_0_0_1"/>
<gene>
    <name evidence="2" type="ORF">M413DRAFT_234035</name>
</gene>
<evidence type="ECO:0000259" key="1">
    <source>
        <dbReference type="Pfam" id="PF01755"/>
    </source>
</evidence>
<organism evidence="2 3">
    <name type="scientific">Hebeloma cylindrosporum</name>
    <dbReference type="NCBI Taxonomy" id="76867"/>
    <lineage>
        <taxon>Eukaryota</taxon>
        <taxon>Fungi</taxon>
        <taxon>Dikarya</taxon>
        <taxon>Basidiomycota</taxon>
        <taxon>Agaricomycotina</taxon>
        <taxon>Agaricomycetes</taxon>
        <taxon>Agaricomycetidae</taxon>
        <taxon>Agaricales</taxon>
        <taxon>Agaricineae</taxon>
        <taxon>Hymenogastraceae</taxon>
        <taxon>Hebeloma</taxon>
    </lineage>
</organism>
<dbReference type="InterPro" id="IPR002654">
    <property type="entry name" value="Glyco_trans_25"/>
</dbReference>
<dbReference type="Proteomes" id="UP000053424">
    <property type="component" value="Unassembled WGS sequence"/>
</dbReference>